<name>A0A803PVU8_CANSA</name>
<feature type="compositionally biased region" description="Basic and acidic residues" evidence="1">
    <location>
        <begin position="1"/>
        <end position="13"/>
    </location>
</feature>
<protein>
    <submittedName>
        <fullName evidence="2">Uncharacterized protein</fullName>
    </submittedName>
</protein>
<dbReference type="AlphaFoldDB" id="A0A803PVU8"/>
<dbReference type="Proteomes" id="UP000596661">
    <property type="component" value="Chromosome 6"/>
</dbReference>
<reference evidence="2" key="2">
    <citation type="submission" date="2021-03" db="UniProtKB">
        <authorList>
            <consortium name="EnsemblPlants"/>
        </authorList>
    </citation>
    <scope>IDENTIFICATION</scope>
</reference>
<proteinExistence type="predicted"/>
<feature type="compositionally biased region" description="Basic and acidic residues" evidence="1">
    <location>
        <begin position="25"/>
        <end position="37"/>
    </location>
</feature>
<sequence length="93" mass="10784">MNKEKDKMKDEVFMARGNDQATGKDQSRGRDPNIRDHSHGHHRSQSRSKPKGKYHKDMKCYFVKDSISIAEDTYKCSSNGDLHMVSNQRITKE</sequence>
<reference evidence="2" key="1">
    <citation type="submission" date="2018-11" db="EMBL/GenBank/DDBJ databases">
        <authorList>
            <person name="Grassa J C."/>
        </authorList>
    </citation>
    <scope>NUCLEOTIDE SEQUENCE [LARGE SCALE GENOMIC DNA]</scope>
</reference>
<accession>A0A803PVU8</accession>
<evidence type="ECO:0000313" key="2">
    <source>
        <dbReference type="EnsemblPlants" id="cds.evm.model.06.1743"/>
    </source>
</evidence>
<dbReference type="Gramene" id="evm.model.06.1743">
    <property type="protein sequence ID" value="cds.evm.model.06.1743"/>
    <property type="gene ID" value="evm.TU.06.1743"/>
</dbReference>
<dbReference type="EMBL" id="UZAU01000618">
    <property type="status" value="NOT_ANNOTATED_CDS"/>
    <property type="molecule type" value="Genomic_DNA"/>
</dbReference>
<feature type="compositionally biased region" description="Basic residues" evidence="1">
    <location>
        <begin position="38"/>
        <end position="56"/>
    </location>
</feature>
<keyword evidence="3" id="KW-1185">Reference proteome</keyword>
<dbReference type="EnsemblPlants" id="evm.model.06.1743">
    <property type="protein sequence ID" value="cds.evm.model.06.1743"/>
    <property type="gene ID" value="evm.TU.06.1743"/>
</dbReference>
<organism evidence="2 3">
    <name type="scientific">Cannabis sativa</name>
    <name type="common">Hemp</name>
    <name type="synonym">Marijuana</name>
    <dbReference type="NCBI Taxonomy" id="3483"/>
    <lineage>
        <taxon>Eukaryota</taxon>
        <taxon>Viridiplantae</taxon>
        <taxon>Streptophyta</taxon>
        <taxon>Embryophyta</taxon>
        <taxon>Tracheophyta</taxon>
        <taxon>Spermatophyta</taxon>
        <taxon>Magnoliopsida</taxon>
        <taxon>eudicotyledons</taxon>
        <taxon>Gunneridae</taxon>
        <taxon>Pentapetalae</taxon>
        <taxon>rosids</taxon>
        <taxon>fabids</taxon>
        <taxon>Rosales</taxon>
        <taxon>Cannabaceae</taxon>
        <taxon>Cannabis</taxon>
    </lineage>
</organism>
<evidence type="ECO:0000256" key="1">
    <source>
        <dbReference type="SAM" id="MobiDB-lite"/>
    </source>
</evidence>
<feature type="region of interest" description="Disordered" evidence="1">
    <location>
        <begin position="1"/>
        <end position="56"/>
    </location>
</feature>
<evidence type="ECO:0000313" key="3">
    <source>
        <dbReference type="Proteomes" id="UP000596661"/>
    </source>
</evidence>